<proteinExistence type="inferred from homology"/>
<keyword evidence="6 7" id="KW-0472">Membrane</keyword>
<dbReference type="Proteomes" id="UP001224359">
    <property type="component" value="Unassembled WGS sequence"/>
</dbReference>
<evidence type="ECO:0000313" key="10">
    <source>
        <dbReference type="EMBL" id="MDQ0158626.1"/>
    </source>
</evidence>
<evidence type="ECO:0000256" key="8">
    <source>
        <dbReference type="SAM" id="Phobius"/>
    </source>
</evidence>
<dbReference type="SUPFAM" id="SSF53649">
    <property type="entry name" value="Alkaline phosphatase-like"/>
    <property type="match status" value="1"/>
</dbReference>
<comment type="subcellular location">
    <subcellularLocation>
        <location evidence="1">Cell membrane</location>
        <topology evidence="1">Multi-pass membrane protein</topology>
    </subcellularLocation>
</comment>
<evidence type="ECO:0000313" key="11">
    <source>
        <dbReference type="Proteomes" id="UP001224359"/>
    </source>
</evidence>
<dbReference type="EMBL" id="JAUSTQ010000002">
    <property type="protein sequence ID" value="MDQ0158626.1"/>
    <property type="molecule type" value="Genomic_DNA"/>
</dbReference>
<feature type="transmembrane region" description="Helical" evidence="8">
    <location>
        <begin position="7"/>
        <end position="28"/>
    </location>
</feature>
<dbReference type="InterPro" id="IPR050448">
    <property type="entry name" value="OpgB/LTA_synthase_biosynth"/>
</dbReference>
<dbReference type="PANTHER" id="PTHR47371">
    <property type="entry name" value="LIPOTEICHOIC ACID SYNTHASE"/>
    <property type="match status" value="1"/>
</dbReference>
<name>A0ABT9VCG0_9BACI</name>
<dbReference type="InterPro" id="IPR000917">
    <property type="entry name" value="Sulfatase_N"/>
</dbReference>
<dbReference type="CDD" id="cd16015">
    <property type="entry name" value="LTA_synthase"/>
    <property type="match status" value="1"/>
</dbReference>
<dbReference type="PIRSF" id="PIRSF005091">
    <property type="entry name" value="Mmb_sulf_HI1246"/>
    <property type="match status" value="1"/>
</dbReference>
<sequence length="639" mass="73799">MKNINRLPLFIVASLLVGLKSYVVYRFYFDLSIETTFQEIILITNSLVISFFLFSIAIWFKPNKQKWFILITATVISILLFANLMYYRNFTDFVTIPTLFQVNNAGDLGSSVLSLVYFTDILLFLDLILLIVFVKKSQFSLPTFSKVFKRRVVVVALAGLALNFTLAQIERPQLFQRGFDREYLVKNVGLPVFHVYDIVMTTATQSKRLFADGEEIGEIDDYVNENVRDDEEKEGVDLTGVAEGKNIIYIAMESMQEFIIDEKVNGKEITPFLNDFKEESYYFDNFYHQTALGKTSDHEFILDNGLYPLPNSAAFFTHAQNEYNSVQKIIKDELDYSSYAFHANNGSFWNRNVMYDTLGYEKFYDKEFYEVKEEDVIGWGLNDKDFFTQSLDHLDELKEPYYAKFITLTHHFPFEIPEEEASIDKYDSESTTLNQYMQTARYTDEAVEQFIGQLKDEGIYEDSIIIVGADHYGISSYHNKSMAKFLGKEEITPYDEVKLQKVPLMIHVPGQDGGKTQSTLSGQIDFKPTLLNMLGVNNEKDIMFGNDLFADDRKDFITFRDGRVVGEDYIYAGGNCYENGSGEIVEETNCSDIQEQSEQELNYSDEIIYGDLFRFYDFENGELVEELDDEESESDSENE</sequence>
<accession>A0ABT9VCG0</accession>
<dbReference type="Pfam" id="PF00884">
    <property type="entry name" value="Sulfatase"/>
    <property type="match status" value="1"/>
</dbReference>
<dbReference type="PANTHER" id="PTHR47371:SF1">
    <property type="entry name" value="LIPOTEICHOIC ACID SYNTHASE-LIKE YQGS"/>
    <property type="match status" value="1"/>
</dbReference>
<keyword evidence="3 7" id="KW-1003">Cell membrane</keyword>
<comment type="similarity">
    <text evidence="2 7">Belongs to the LTA synthase family.</text>
</comment>
<reference evidence="10 11" key="1">
    <citation type="submission" date="2023-07" db="EMBL/GenBank/DDBJ databases">
        <title>Genomic Encyclopedia of Type Strains, Phase IV (KMG-IV): sequencing the most valuable type-strain genomes for metagenomic binning, comparative biology and taxonomic classification.</title>
        <authorList>
            <person name="Goeker M."/>
        </authorList>
    </citation>
    <scope>NUCLEOTIDE SEQUENCE [LARGE SCALE GENOMIC DNA]</scope>
    <source>
        <strain evidence="10 11">DSM 16460</strain>
    </source>
</reference>
<protein>
    <submittedName>
        <fullName evidence="10">Phosphoglycerol transferase MdoB-like AlkP superfamily enzyme</fullName>
    </submittedName>
</protein>
<comment type="caution">
    <text evidence="10">The sequence shown here is derived from an EMBL/GenBank/DDBJ whole genome shotgun (WGS) entry which is preliminary data.</text>
</comment>
<dbReference type="RefSeq" id="WP_306974471.1">
    <property type="nucleotide sequence ID" value="NZ_JAUSTQ010000002.1"/>
</dbReference>
<evidence type="ECO:0000256" key="5">
    <source>
        <dbReference type="ARBA" id="ARBA00022989"/>
    </source>
</evidence>
<feature type="transmembrane region" description="Helical" evidence="8">
    <location>
        <begin position="40"/>
        <end position="60"/>
    </location>
</feature>
<feature type="transmembrane region" description="Helical" evidence="8">
    <location>
        <begin position="152"/>
        <end position="169"/>
    </location>
</feature>
<dbReference type="InterPro" id="IPR012160">
    <property type="entry name" value="LtaS-like"/>
</dbReference>
<organism evidence="10 11">
    <name type="scientific">Alkalibacillus salilacus</name>
    <dbReference type="NCBI Taxonomy" id="284582"/>
    <lineage>
        <taxon>Bacteria</taxon>
        <taxon>Bacillati</taxon>
        <taxon>Bacillota</taxon>
        <taxon>Bacilli</taxon>
        <taxon>Bacillales</taxon>
        <taxon>Bacillaceae</taxon>
        <taxon>Alkalibacillus</taxon>
    </lineage>
</organism>
<dbReference type="Gene3D" id="3.30.1120.170">
    <property type="match status" value="1"/>
</dbReference>
<evidence type="ECO:0000256" key="4">
    <source>
        <dbReference type="ARBA" id="ARBA00022692"/>
    </source>
</evidence>
<feature type="domain" description="Sulfatase N-terminal" evidence="9">
    <location>
        <begin position="245"/>
        <end position="536"/>
    </location>
</feature>
<keyword evidence="11" id="KW-1185">Reference proteome</keyword>
<gene>
    <name evidence="10" type="ORF">J2S77_000582</name>
</gene>
<evidence type="ECO:0000259" key="9">
    <source>
        <dbReference type="Pfam" id="PF00884"/>
    </source>
</evidence>
<feature type="transmembrane region" description="Helical" evidence="8">
    <location>
        <begin position="67"/>
        <end position="88"/>
    </location>
</feature>
<evidence type="ECO:0000256" key="6">
    <source>
        <dbReference type="ARBA" id="ARBA00023136"/>
    </source>
</evidence>
<dbReference type="Gene3D" id="3.40.720.10">
    <property type="entry name" value="Alkaline Phosphatase, subunit A"/>
    <property type="match status" value="1"/>
</dbReference>
<evidence type="ECO:0000256" key="1">
    <source>
        <dbReference type="ARBA" id="ARBA00004651"/>
    </source>
</evidence>
<evidence type="ECO:0000256" key="3">
    <source>
        <dbReference type="ARBA" id="ARBA00022475"/>
    </source>
</evidence>
<evidence type="ECO:0000256" key="2">
    <source>
        <dbReference type="ARBA" id="ARBA00009983"/>
    </source>
</evidence>
<keyword evidence="4 8" id="KW-0812">Transmembrane</keyword>
<feature type="transmembrane region" description="Helical" evidence="8">
    <location>
        <begin position="108"/>
        <end position="132"/>
    </location>
</feature>
<dbReference type="InterPro" id="IPR017850">
    <property type="entry name" value="Alkaline_phosphatase_core_sf"/>
</dbReference>
<evidence type="ECO:0000256" key="7">
    <source>
        <dbReference type="PIRNR" id="PIRNR005091"/>
    </source>
</evidence>
<keyword evidence="5 8" id="KW-1133">Transmembrane helix</keyword>